<dbReference type="AlphaFoldDB" id="A0A8J2VKH9"/>
<dbReference type="InterPro" id="IPR029028">
    <property type="entry name" value="Alpha/beta_knot_MTases"/>
</dbReference>
<keyword evidence="7 15" id="KW-0963">Cytoplasm</keyword>
<dbReference type="SUPFAM" id="SSF75217">
    <property type="entry name" value="alpha/beta knot"/>
    <property type="match status" value="1"/>
</dbReference>
<dbReference type="NCBIfam" id="NF000648">
    <property type="entry name" value="PRK00026.1"/>
    <property type="match status" value="1"/>
</dbReference>
<evidence type="ECO:0000256" key="14">
    <source>
        <dbReference type="ARBA" id="ARBA00047783"/>
    </source>
</evidence>
<comment type="caution">
    <text evidence="19">The sequence shown here is derived from an EMBL/GenBank/DDBJ whole genome shotgun (WGS) entry which is preliminary data.</text>
</comment>
<evidence type="ECO:0000256" key="5">
    <source>
        <dbReference type="ARBA" id="ARBA00012807"/>
    </source>
</evidence>
<evidence type="ECO:0000313" key="20">
    <source>
        <dbReference type="Proteomes" id="UP000602745"/>
    </source>
</evidence>
<evidence type="ECO:0000259" key="18">
    <source>
        <dbReference type="Pfam" id="PF01746"/>
    </source>
</evidence>
<protein>
    <recommendedName>
        <fullName evidence="6 15">tRNA (guanine-N(1)-)-methyltransferase</fullName>
        <ecNumber evidence="5 15">2.1.1.228</ecNumber>
    </recommendedName>
    <alternativeName>
        <fullName evidence="12 15">M1G-methyltransferase</fullName>
    </alternativeName>
    <alternativeName>
        <fullName evidence="13 15">tRNA [GM37] methyltransferase</fullName>
    </alternativeName>
</protein>
<keyword evidence="8 15" id="KW-0489">Methyltransferase</keyword>
<gene>
    <name evidence="15 19" type="primary">trmD</name>
    <name evidence="19" type="ORF">GCM10007276_04120</name>
</gene>
<name>A0A8J2VKH9_9RHOB</name>
<dbReference type="PANTHER" id="PTHR46417:SF1">
    <property type="entry name" value="TRNA (GUANINE-N(1)-)-METHYLTRANSFERASE"/>
    <property type="match status" value="1"/>
</dbReference>
<reference evidence="19" key="2">
    <citation type="submission" date="2020-09" db="EMBL/GenBank/DDBJ databases">
        <authorList>
            <person name="Sun Q."/>
            <person name="Sedlacek I."/>
        </authorList>
    </citation>
    <scope>NUCLEOTIDE SEQUENCE</scope>
    <source>
        <strain evidence="19">CCM 7684</strain>
    </source>
</reference>
<evidence type="ECO:0000256" key="9">
    <source>
        <dbReference type="ARBA" id="ARBA00022679"/>
    </source>
</evidence>
<evidence type="ECO:0000256" key="16">
    <source>
        <dbReference type="PIRSR" id="PIRSR000386-1"/>
    </source>
</evidence>
<evidence type="ECO:0000256" key="4">
    <source>
        <dbReference type="ARBA" id="ARBA00011738"/>
    </source>
</evidence>
<reference evidence="19" key="1">
    <citation type="journal article" date="2014" name="Int. J. Syst. Evol. Microbiol.">
        <title>Complete genome sequence of Corynebacterium casei LMG S-19264T (=DSM 44701T), isolated from a smear-ripened cheese.</title>
        <authorList>
            <consortium name="US DOE Joint Genome Institute (JGI-PGF)"/>
            <person name="Walter F."/>
            <person name="Albersmeier A."/>
            <person name="Kalinowski J."/>
            <person name="Ruckert C."/>
        </authorList>
    </citation>
    <scope>NUCLEOTIDE SEQUENCE</scope>
    <source>
        <strain evidence="19">CCM 7684</strain>
    </source>
</reference>
<keyword evidence="11 15" id="KW-0819">tRNA processing</keyword>
<comment type="subcellular location">
    <subcellularLocation>
        <location evidence="2 15 17">Cytoplasm</location>
    </subcellularLocation>
</comment>
<sequence length="243" mass="26053">MSFRASVLSLYPEMFPGHLGHSLAGDALRKGLWSLEARNIRDHGIGKHRAVDDTPFGGGPGMVLRPDVLSAALQGAAPTGDLRPKLVMTPRGRPISQALVRRWAAGPGLVILCGRFEGIDERAVEAHALEEVSVGDVVLAGGEAAALLLLDAVVRLLPGVMGTEASGEDESFESGLLEHPQYTRPADWEGISVPAVLTSGDHKAIFRWRQLMARAATRIRRPDLWAKYVAEAMGAIDKGDKIT</sequence>
<dbReference type="RefSeq" id="WP_188408039.1">
    <property type="nucleotide sequence ID" value="NZ_BMCP01000001.1"/>
</dbReference>
<dbReference type="GO" id="GO:0052906">
    <property type="term" value="F:tRNA (guanine(37)-N1)-methyltransferase activity"/>
    <property type="evidence" value="ECO:0007669"/>
    <property type="project" value="UniProtKB-UniRule"/>
</dbReference>
<comment type="function">
    <text evidence="1 15 17">Specifically methylates guanosine-37 in various tRNAs.</text>
</comment>
<dbReference type="GO" id="GO:0005829">
    <property type="term" value="C:cytosol"/>
    <property type="evidence" value="ECO:0007669"/>
    <property type="project" value="TreeGrafter"/>
</dbReference>
<dbReference type="InterPro" id="IPR002649">
    <property type="entry name" value="tRNA_m1G_MeTrfase_TrmD"/>
</dbReference>
<keyword evidence="20" id="KW-1185">Reference proteome</keyword>
<evidence type="ECO:0000256" key="11">
    <source>
        <dbReference type="ARBA" id="ARBA00022694"/>
    </source>
</evidence>
<dbReference type="EC" id="2.1.1.228" evidence="5 15"/>
<evidence type="ECO:0000256" key="1">
    <source>
        <dbReference type="ARBA" id="ARBA00002634"/>
    </source>
</evidence>
<evidence type="ECO:0000256" key="13">
    <source>
        <dbReference type="ARBA" id="ARBA00033392"/>
    </source>
</evidence>
<comment type="catalytic activity">
    <reaction evidence="14 15 17">
        <text>guanosine(37) in tRNA + S-adenosyl-L-methionine = N(1)-methylguanosine(37) in tRNA + S-adenosyl-L-homocysteine + H(+)</text>
        <dbReference type="Rhea" id="RHEA:36899"/>
        <dbReference type="Rhea" id="RHEA-COMP:10145"/>
        <dbReference type="Rhea" id="RHEA-COMP:10147"/>
        <dbReference type="ChEBI" id="CHEBI:15378"/>
        <dbReference type="ChEBI" id="CHEBI:57856"/>
        <dbReference type="ChEBI" id="CHEBI:59789"/>
        <dbReference type="ChEBI" id="CHEBI:73542"/>
        <dbReference type="ChEBI" id="CHEBI:74269"/>
        <dbReference type="EC" id="2.1.1.228"/>
    </reaction>
</comment>
<evidence type="ECO:0000313" key="19">
    <source>
        <dbReference type="EMBL" id="GGE30096.1"/>
    </source>
</evidence>
<comment type="subunit">
    <text evidence="4 15 17">Homodimer.</text>
</comment>
<comment type="similarity">
    <text evidence="3 15 17">Belongs to the RNA methyltransferase TrmD family.</text>
</comment>
<dbReference type="Gene3D" id="3.40.1280.10">
    <property type="match status" value="1"/>
</dbReference>
<dbReference type="HAMAP" id="MF_00605">
    <property type="entry name" value="TrmD"/>
    <property type="match status" value="1"/>
</dbReference>
<proteinExistence type="inferred from homology"/>
<accession>A0A8J2VKH9</accession>
<evidence type="ECO:0000256" key="15">
    <source>
        <dbReference type="HAMAP-Rule" id="MF_00605"/>
    </source>
</evidence>
<dbReference type="Proteomes" id="UP000602745">
    <property type="component" value="Unassembled WGS sequence"/>
</dbReference>
<comment type="caution">
    <text evidence="15">Lacks conserved residue(s) required for the propagation of feature annotation.</text>
</comment>
<dbReference type="InterPro" id="IPR029026">
    <property type="entry name" value="tRNA_m1G_MTases_N"/>
</dbReference>
<evidence type="ECO:0000256" key="17">
    <source>
        <dbReference type="RuleBase" id="RU003464"/>
    </source>
</evidence>
<feature type="binding site" evidence="15 16">
    <location>
        <position position="114"/>
    </location>
    <ligand>
        <name>S-adenosyl-L-methionine</name>
        <dbReference type="ChEBI" id="CHEBI:59789"/>
    </ligand>
</feature>
<evidence type="ECO:0000256" key="12">
    <source>
        <dbReference type="ARBA" id="ARBA00029736"/>
    </source>
</evidence>
<keyword evidence="9 15" id="KW-0808">Transferase</keyword>
<dbReference type="InterPro" id="IPR016009">
    <property type="entry name" value="tRNA_MeTrfase_TRMD/TRM10"/>
</dbReference>
<dbReference type="GO" id="GO:0002939">
    <property type="term" value="P:tRNA N1-guanine methylation"/>
    <property type="evidence" value="ECO:0007669"/>
    <property type="project" value="TreeGrafter"/>
</dbReference>
<dbReference type="EMBL" id="BMCP01000001">
    <property type="protein sequence ID" value="GGE30096.1"/>
    <property type="molecule type" value="Genomic_DNA"/>
</dbReference>
<dbReference type="PANTHER" id="PTHR46417">
    <property type="entry name" value="TRNA (GUANINE-N(1)-)-METHYLTRANSFERASE"/>
    <property type="match status" value="1"/>
</dbReference>
<evidence type="ECO:0000256" key="2">
    <source>
        <dbReference type="ARBA" id="ARBA00004496"/>
    </source>
</evidence>
<organism evidence="19 20">
    <name type="scientific">Agaricicola taiwanensis</name>
    <dbReference type="NCBI Taxonomy" id="591372"/>
    <lineage>
        <taxon>Bacteria</taxon>
        <taxon>Pseudomonadati</taxon>
        <taxon>Pseudomonadota</taxon>
        <taxon>Alphaproteobacteria</taxon>
        <taxon>Rhodobacterales</taxon>
        <taxon>Paracoccaceae</taxon>
        <taxon>Agaricicola</taxon>
    </lineage>
</organism>
<evidence type="ECO:0000256" key="6">
    <source>
        <dbReference type="ARBA" id="ARBA00014679"/>
    </source>
</evidence>
<dbReference type="NCBIfam" id="TIGR00088">
    <property type="entry name" value="trmD"/>
    <property type="match status" value="1"/>
</dbReference>
<evidence type="ECO:0000256" key="10">
    <source>
        <dbReference type="ARBA" id="ARBA00022691"/>
    </source>
</evidence>
<evidence type="ECO:0000256" key="7">
    <source>
        <dbReference type="ARBA" id="ARBA00022490"/>
    </source>
</evidence>
<feature type="domain" description="tRNA methyltransferase TRMD/TRM10-type" evidence="18">
    <location>
        <begin position="4"/>
        <end position="226"/>
    </location>
</feature>
<evidence type="ECO:0000256" key="3">
    <source>
        <dbReference type="ARBA" id="ARBA00007630"/>
    </source>
</evidence>
<dbReference type="Gene3D" id="1.10.1270.20">
    <property type="entry name" value="tRNA(m1g37)methyltransferase, domain 2"/>
    <property type="match status" value="1"/>
</dbReference>
<dbReference type="PIRSF" id="PIRSF000386">
    <property type="entry name" value="tRNA_mtase"/>
    <property type="match status" value="1"/>
</dbReference>
<dbReference type="InterPro" id="IPR023148">
    <property type="entry name" value="tRNA_m1G_MeTrfase_C_sf"/>
</dbReference>
<evidence type="ECO:0000256" key="8">
    <source>
        <dbReference type="ARBA" id="ARBA00022603"/>
    </source>
</evidence>
<dbReference type="Pfam" id="PF01746">
    <property type="entry name" value="tRNA_m1G_MT"/>
    <property type="match status" value="1"/>
</dbReference>
<keyword evidence="10 15" id="KW-0949">S-adenosyl-L-methionine</keyword>